<name>A0A8S9L946_BRACR</name>
<reference evidence="1" key="1">
    <citation type="submission" date="2019-12" db="EMBL/GenBank/DDBJ databases">
        <title>Genome sequencing and annotation of Brassica cretica.</title>
        <authorList>
            <person name="Studholme D.J."/>
            <person name="Sarris P.F."/>
        </authorList>
    </citation>
    <scope>NUCLEOTIDE SEQUENCE</scope>
    <source>
        <strain evidence="1">PFS-102/07</strain>
        <tissue evidence="1">Leaf</tissue>
    </source>
</reference>
<evidence type="ECO:0000313" key="1">
    <source>
        <dbReference type="EMBL" id="KAF2603864.1"/>
    </source>
</evidence>
<sequence length="188" mass="20962">MDKSKLVENQLADNLKNVRILTTGTTTLDHLLTVGQCLRSNWGLGFQGSTSKSVEETIFVKGASSEVKIKNESEEEDDQTGEQRVDLDRTKVHKNHSSADVIGGVFDEREATVSSLLDTKGIYEYALQQVVKVHDLEKTNRTSNSQKSIAFVADSKEQDRVTKVEENLGLMSKLQQVHQANGERRKSL</sequence>
<gene>
    <name evidence="1" type="ORF">F2Q70_00027313</name>
</gene>
<proteinExistence type="predicted"/>
<comment type="caution">
    <text evidence="1">The sequence shown here is derived from an EMBL/GenBank/DDBJ whole genome shotgun (WGS) entry which is preliminary data.</text>
</comment>
<accession>A0A8S9L946</accession>
<dbReference type="EMBL" id="QGKY02000094">
    <property type="protein sequence ID" value="KAF2603864.1"/>
    <property type="molecule type" value="Genomic_DNA"/>
</dbReference>
<dbReference type="AlphaFoldDB" id="A0A8S9L946"/>
<protein>
    <submittedName>
        <fullName evidence="1">Uncharacterized protein</fullName>
    </submittedName>
</protein>
<organism evidence="1">
    <name type="scientific">Brassica cretica</name>
    <name type="common">Mustard</name>
    <dbReference type="NCBI Taxonomy" id="69181"/>
    <lineage>
        <taxon>Eukaryota</taxon>
        <taxon>Viridiplantae</taxon>
        <taxon>Streptophyta</taxon>
        <taxon>Embryophyta</taxon>
        <taxon>Tracheophyta</taxon>
        <taxon>Spermatophyta</taxon>
        <taxon>Magnoliopsida</taxon>
        <taxon>eudicotyledons</taxon>
        <taxon>Gunneridae</taxon>
        <taxon>Pentapetalae</taxon>
        <taxon>rosids</taxon>
        <taxon>malvids</taxon>
        <taxon>Brassicales</taxon>
        <taxon>Brassicaceae</taxon>
        <taxon>Brassiceae</taxon>
        <taxon>Brassica</taxon>
    </lineage>
</organism>